<dbReference type="AlphaFoldDB" id="A0A918NCR3"/>
<dbReference type="InterPro" id="IPR042086">
    <property type="entry name" value="MeTrfase_capping"/>
</dbReference>
<reference evidence="3" key="1">
    <citation type="journal article" date="2014" name="Int. J. Syst. Evol. Microbiol.">
        <title>Complete genome sequence of Corynebacterium casei LMG S-19264T (=DSM 44701T), isolated from a smear-ripened cheese.</title>
        <authorList>
            <consortium name="US DOE Joint Genome Institute (JGI-PGF)"/>
            <person name="Walter F."/>
            <person name="Albersmeier A."/>
            <person name="Kalinowski J."/>
            <person name="Ruckert C."/>
        </authorList>
    </citation>
    <scope>NUCLEOTIDE SEQUENCE</scope>
    <source>
        <strain evidence="3">JCM 4956</strain>
    </source>
</reference>
<reference evidence="3" key="2">
    <citation type="submission" date="2020-09" db="EMBL/GenBank/DDBJ databases">
        <authorList>
            <person name="Sun Q."/>
            <person name="Ohkuma M."/>
        </authorList>
    </citation>
    <scope>NUCLEOTIDE SEQUENCE</scope>
    <source>
        <strain evidence="3">JCM 4956</strain>
    </source>
</reference>
<gene>
    <name evidence="3" type="ORF">GCM10010515_33150</name>
</gene>
<evidence type="ECO:0000313" key="3">
    <source>
        <dbReference type="EMBL" id="GGX62859.1"/>
    </source>
</evidence>
<dbReference type="GO" id="GO:0046872">
    <property type="term" value="F:metal ion binding"/>
    <property type="evidence" value="ECO:0007669"/>
    <property type="project" value="UniProtKB-KW"/>
</dbReference>
<dbReference type="Gene3D" id="1.10.1200.270">
    <property type="entry name" value="Methyltransferase, alpha-helical capping domain"/>
    <property type="match status" value="1"/>
</dbReference>
<sequence>MAGTGTGAMGSGYGRHSAAQHEGLQAAAGMLDRALRDVPVPDDGSAFRVADLGCASGTNAMEPMARTVAAVRARRAGTPVWVTHTNIPTNDFGALFSTLAGGTSYTRSPGVFACAQARSFYEPLFPPRELHLAWSSIAVHWLSGVPLPIGGHIYGSRATGEARAGLRRQSAQDWAAFLGHRAAELVPGGQLVVVGGAATDDGLSGAEGLFDLAVEELRDLVARHALIDEQLAVMTVPTWNRTEAEFTEPLLTGPFEDSFRLEEREFVVLEDPMWTRYTANGDLDAYAAEVAASFMAAFGPSLFEGPAAAGAEVARRFAEGLTARVRDRPEEGAARWRVQLLRATRL</sequence>
<keyword evidence="1" id="KW-0479">Metal-binding</keyword>
<evidence type="ECO:0000256" key="2">
    <source>
        <dbReference type="ARBA" id="ARBA00022842"/>
    </source>
</evidence>
<dbReference type="SUPFAM" id="SSF53335">
    <property type="entry name" value="S-adenosyl-L-methionine-dependent methyltransferases"/>
    <property type="match status" value="1"/>
</dbReference>
<dbReference type="InterPro" id="IPR005299">
    <property type="entry name" value="MeTrfase_7"/>
</dbReference>
<evidence type="ECO:0000256" key="1">
    <source>
        <dbReference type="ARBA" id="ARBA00022723"/>
    </source>
</evidence>
<dbReference type="RefSeq" id="WP_190036271.1">
    <property type="nucleotide sequence ID" value="NZ_BMWD01000010.1"/>
</dbReference>
<keyword evidence="4" id="KW-1185">Reference proteome</keyword>
<accession>A0A918NCR3</accession>
<keyword evidence="2" id="KW-0460">Magnesium</keyword>
<dbReference type="Proteomes" id="UP000645555">
    <property type="component" value="Unassembled WGS sequence"/>
</dbReference>
<dbReference type="PANTHER" id="PTHR31009">
    <property type="entry name" value="S-ADENOSYL-L-METHIONINE:CARBOXYL METHYLTRANSFERASE FAMILY PROTEIN"/>
    <property type="match status" value="1"/>
</dbReference>
<dbReference type="InterPro" id="IPR029063">
    <property type="entry name" value="SAM-dependent_MTases_sf"/>
</dbReference>
<evidence type="ECO:0000313" key="4">
    <source>
        <dbReference type="Proteomes" id="UP000645555"/>
    </source>
</evidence>
<comment type="caution">
    <text evidence="3">The sequence shown here is derived from an EMBL/GenBank/DDBJ whole genome shotgun (WGS) entry which is preliminary data.</text>
</comment>
<dbReference type="Pfam" id="PF03492">
    <property type="entry name" value="Methyltransf_7"/>
    <property type="match status" value="1"/>
</dbReference>
<dbReference type="EMBL" id="BMWD01000010">
    <property type="protein sequence ID" value="GGX62859.1"/>
    <property type="molecule type" value="Genomic_DNA"/>
</dbReference>
<evidence type="ECO:0008006" key="5">
    <source>
        <dbReference type="Google" id="ProtNLM"/>
    </source>
</evidence>
<name>A0A918NCR3_9ACTN</name>
<organism evidence="3 4">
    <name type="scientific">Streptomyces fructofermentans</name>
    <dbReference type="NCBI Taxonomy" id="152141"/>
    <lineage>
        <taxon>Bacteria</taxon>
        <taxon>Bacillati</taxon>
        <taxon>Actinomycetota</taxon>
        <taxon>Actinomycetes</taxon>
        <taxon>Kitasatosporales</taxon>
        <taxon>Streptomycetaceae</taxon>
        <taxon>Streptomyces</taxon>
    </lineage>
</organism>
<protein>
    <recommendedName>
        <fullName evidence="5">SAM dependent carboxyl methyltransferase</fullName>
    </recommendedName>
</protein>
<dbReference type="Gene3D" id="3.40.50.150">
    <property type="entry name" value="Vaccinia Virus protein VP39"/>
    <property type="match status" value="1"/>
</dbReference>
<proteinExistence type="predicted"/>
<dbReference type="GO" id="GO:0008168">
    <property type="term" value="F:methyltransferase activity"/>
    <property type="evidence" value="ECO:0007669"/>
    <property type="project" value="InterPro"/>
</dbReference>